<dbReference type="FunFam" id="3.90.1200.10:FF:000007">
    <property type="entry name" value="hydroxylysine kinase isoform X1"/>
    <property type="match status" value="1"/>
</dbReference>
<dbReference type="FunFam" id="3.30.200.20:FF:000549">
    <property type="entry name" value="hydroxylysine kinase"/>
    <property type="match status" value="1"/>
</dbReference>
<dbReference type="PANTHER" id="PTHR21064:SF1">
    <property type="entry name" value="HYDROXYLYSINE KINASE"/>
    <property type="match status" value="1"/>
</dbReference>
<evidence type="ECO:0000256" key="6">
    <source>
        <dbReference type="ARBA" id="ARBA00036820"/>
    </source>
</evidence>
<dbReference type="Proteomes" id="UP001347796">
    <property type="component" value="Unassembled WGS sequence"/>
</dbReference>
<comment type="similarity">
    <text evidence="2">Belongs to the aminoglycoside phosphotransferase family.</text>
</comment>
<dbReference type="EC" id="2.7.1.81" evidence="8"/>
<evidence type="ECO:0000256" key="8">
    <source>
        <dbReference type="ARBA" id="ARBA00038873"/>
    </source>
</evidence>
<accession>A0AAN8JZ75</accession>
<evidence type="ECO:0000256" key="1">
    <source>
        <dbReference type="ARBA" id="ARBA00004496"/>
    </source>
</evidence>
<name>A0AAN8JZ75_PATCE</name>
<keyword evidence="12" id="KW-1185">Reference proteome</keyword>
<dbReference type="GO" id="GO:0005737">
    <property type="term" value="C:cytoplasm"/>
    <property type="evidence" value="ECO:0007669"/>
    <property type="project" value="UniProtKB-SubCell"/>
</dbReference>
<evidence type="ECO:0000256" key="9">
    <source>
        <dbReference type="ARBA" id="ARBA00040505"/>
    </source>
</evidence>
<dbReference type="PANTHER" id="PTHR21064">
    <property type="entry name" value="AMINOGLYCOSIDE PHOSPHOTRANSFERASE DOMAIN-CONTAINING PROTEIN-RELATED"/>
    <property type="match status" value="1"/>
</dbReference>
<evidence type="ECO:0000256" key="3">
    <source>
        <dbReference type="ARBA" id="ARBA00022490"/>
    </source>
</evidence>
<comment type="subcellular location">
    <subcellularLocation>
        <location evidence="1">Cytoplasm</location>
    </subcellularLocation>
</comment>
<keyword evidence="5" id="KW-0418">Kinase</keyword>
<comment type="caution">
    <text evidence="11">The sequence shown here is derived from an EMBL/GenBank/DDBJ whole genome shotgun (WGS) entry which is preliminary data.</text>
</comment>
<evidence type="ECO:0000256" key="4">
    <source>
        <dbReference type="ARBA" id="ARBA00022679"/>
    </source>
</evidence>
<comment type="catalytic activity">
    <reaction evidence="6">
        <text>(5R)-5-hydroxy-L-lysine + GTP = (5R)-5-phosphooxy-L-lysine + GDP + H(+)</text>
        <dbReference type="Rhea" id="RHEA:19049"/>
        <dbReference type="ChEBI" id="CHEBI:15378"/>
        <dbReference type="ChEBI" id="CHEBI:37565"/>
        <dbReference type="ChEBI" id="CHEBI:57882"/>
        <dbReference type="ChEBI" id="CHEBI:58189"/>
        <dbReference type="ChEBI" id="CHEBI:58357"/>
        <dbReference type="EC" id="2.7.1.81"/>
    </reaction>
</comment>
<dbReference type="Gene3D" id="3.90.1200.10">
    <property type="match status" value="1"/>
</dbReference>
<sequence>MIKPIVPEGTVEELLERVYGLKAVKVKSLNSYDDCNYAITVDENYDNKYIKQLWPHGYLLKIVNTMDSKRPKMHEAHNLVMDHLRTGGVPTQKSVPDKKGEVMSYQKIYKNKEPNSDYIEHIVRLLTYLPGDVLLNYPFTSNLLYENGKFVGQIANAFKGFQHDFFKNFDSKWNLGNVPMLKEYVFVLKSEDRKVVNEVIEAFENEINPANLTKGCIHGDLNELNILAAPEDGQGDIPVECKRYRFTGLIDFQDTTYSCTIYDLAINVAYLMIFTKLINQLDAPGHILAGYLSLQQLTEEEFSSLKVLLAGRLCQSLVYGAHTYYLDPTNDYVLHTAKAGWTLLHKFWSEPKDKLESRWKSIIESYQLQK</sequence>
<evidence type="ECO:0000256" key="5">
    <source>
        <dbReference type="ARBA" id="ARBA00022777"/>
    </source>
</evidence>
<keyword evidence="3" id="KW-0963">Cytoplasm</keyword>
<evidence type="ECO:0000259" key="10">
    <source>
        <dbReference type="Pfam" id="PF01636"/>
    </source>
</evidence>
<dbReference type="GO" id="GO:0047992">
    <property type="term" value="F:hydroxylysine kinase activity"/>
    <property type="evidence" value="ECO:0007669"/>
    <property type="project" value="UniProtKB-EC"/>
</dbReference>
<organism evidence="11 12">
    <name type="scientific">Patella caerulea</name>
    <name type="common">Rayed Mediterranean limpet</name>
    <dbReference type="NCBI Taxonomy" id="87958"/>
    <lineage>
        <taxon>Eukaryota</taxon>
        <taxon>Metazoa</taxon>
        <taxon>Spiralia</taxon>
        <taxon>Lophotrochozoa</taxon>
        <taxon>Mollusca</taxon>
        <taxon>Gastropoda</taxon>
        <taxon>Patellogastropoda</taxon>
        <taxon>Patelloidea</taxon>
        <taxon>Patellidae</taxon>
        <taxon>Patella</taxon>
    </lineage>
</organism>
<dbReference type="SUPFAM" id="SSF56112">
    <property type="entry name" value="Protein kinase-like (PK-like)"/>
    <property type="match status" value="1"/>
</dbReference>
<dbReference type="InterPro" id="IPR002575">
    <property type="entry name" value="Aminoglycoside_PTrfase"/>
</dbReference>
<protein>
    <recommendedName>
        <fullName evidence="9">Hydroxylysine kinase</fullName>
        <ecNumber evidence="8">2.7.1.81</ecNumber>
    </recommendedName>
</protein>
<feature type="domain" description="Aminoglycoside phosphotransferase" evidence="10">
    <location>
        <begin position="43"/>
        <end position="270"/>
    </location>
</feature>
<dbReference type="EMBL" id="JAZGQO010000006">
    <property type="protein sequence ID" value="KAK6185272.1"/>
    <property type="molecule type" value="Genomic_DNA"/>
</dbReference>
<reference evidence="11 12" key="1">
    <citation type="submission" date="2024-01" db="EMBL/GenBank/DDBJ databases">
        <title>The genome of the rayed Mediterranean limpet Patella caerulea (Linnaeus, 1758).</title>
        <authorList>
            <person name="Anh-Thu Weber A."/>
            <person name="Halstead-Nussloch G."/>
        </authorList>
    </citation>
    <scope>NUCLEOTIDE SEQUENCE [LARGE SCALE GENOMIC DNA]</scope>
    <source>
        <strain evidence="11">AATW-2023a</strain>
        <tissue evidence="11">Whole specimen</tissue>
    </source>
</reference>
<comment type="function">
    <text evidence="7">Catalyzes the GTP-dependent phosphorylation of 5-hydroxy-L-lysine.</text>
</comment>
<keyword evidence="4" id="KW-0808">Transferase</keyword>
<dbReference type="InterPro" id="IPR011009">
    <property type="entry name" value="Kinase-like_dom_sf"/>
</dbReference>
<proteinExistence type="inferred from homology"/>
<evidence type="ECO:0000313" key="12">
    <source>
        <dbReference type="Proteomes" id="UP001347796"/>
    </source>
</evidence>
<evidence type="ECO:0000313" key="11">
    <source>
        <dbReference type="EMBL" id="KAK6185272.1"/>
    </source>
</evidence>
<evidence type="ECO:0000256" key="7">
    <source>
        <dbReference type="ARBA" id="ARBA00037368"/>
    </source>
</evidence>
<dbReference type="Pfam" id="PF01636">
    <property type="entry name" value="APH"/>
    <property type="match status" value="1"/>
</dbReference>
<gene>
    <name evidence="11" type="ORF">SNE40_007541</name>
</gene>
<dbReference type="InterPro" id="IPR050249">
    <property type="entry name" value="Pseudomonas-type_ThrB"/>
</dbReference>
<evidence type="ECO:0000256" key="2">
    <source>
        <dbReference type="ARBA" id="ARBA00006219"/>
    </source>
</evidence>
<dbReference type="AlphaFoldDB" id="A0AAN8JZ75"/>